<accession>A0A5B9CVM2</accession>
<gene>
    <name evidence="7" type="ORF">D1093_00205</name>
</gene>
<comment type="subcellular location">
    <subcellularLocation>
        <location evidence="1">Membrane</location>
        <topology evidence="1">Multi-pass membrane protein</topology>
    </subcellularLocation>
</comment>
<dbReference type="Pfam" id="PF04610">
    <property type="entry name" value="TrbL"/>
    <property type="match status" value="1"/>
</dbReference>
<keyword evidence="3 6" id="KW-0812">Transmembrane</keyword>
<dbReference type="InterPro" id="IPR007688">
    <property type="entry name" value="Conjugal_tfr_TrbL/VirB6"/>
</dbReference>
<evidence type="ECO:0000313" key="8">
    <source>
        <dbReference type="Proteomes" id="UP000321940"/>
    </source>
</evidence>
<protein>
    <submittedName>
        <fullName evidence="7">Type IV secretion system protein</fullName>
    </submittedName>
</protein>
<evidence type="ECO:0000256" key="1">
    <source>
        <dbReference type="ARBA" id="ARBA00004141"/>
    </source>
</evidence>
<feature type="transmembrane region" description="Helical" evidence="6">
    <location>
        <begin position="61"/>
        <end position="81"/>
    </location>
</feature>
<evidence type="ECO:0000256" key="4">
    <source>
        <dbReference type="ARBA" id="ARBA00022989"/>
    </source>
</evidence>
<keyword evidence="4 6" id="KW-1133">Transmembrane helix</keyword>
<feature type="transmembrane region" description="Helical" evidence="6">
    <location>
        <begin position="37"/>
        <end position="55"/>
    </location>
</feature>
<proteinExistence type="inferred from homology"/>
<reference evidence="7 8" key="1">
    <citation type="journal article" date="2020" name="Int. J. Syst. Evol. Microbiol.">
        <title>Bartonella kosoyi sp. nov. and Bartonella krasnovii sp. nov., two novel species closely related to the zoonotic Bartonella elizabethae, isolated from black rats and wild desert rodent-fleas.</title>
        <authorList>
            <person name="Gutierrez R."/>
            <person name="Shalit T."/>
            <person name="Markus B."/>
            <person name="Yuan C."/>
            <person name="Nachum-Biala Y."/>
            <person name="Elad D."/>
            <person name="Harrus S."/>
        </authorList>
    </citation>
    <scope>NUCLEOTIDE SEQUENCE [LARGE SCALE GENOMIC DNA]</scope>
    <source>
        <strain evidence="7 8">Tel Aviv</strain>
    </source>
</reference>
<evidence type="ECO:0000256" key="3">
    <source>
        <dbReference type="ARBA" id="ARBA00022692"/>
    </source>
</evidence>
<name>A0A5B9CVM2_9HYPH</name>
<dbReference type="AlphaFoldDB" id="A0A5B9CVM2"/>
<organism evidence="7 8">
    <name type="scientific">Bartonella kosoyi</name>
    <dbReference type="NCBI Taxonomy" id="2133959"/>
    <lineage>
        <taxon>Bacteria</taxon>
        <taxon>Pseudomonadati</taxon>
        <taxon>Pseudomonadota</taxon>
        <taxon>Alphaproteobacteria</taxon>
        <taxon>Hyphomicrobiales</taxon>
        <taxon>Bartonellaceae</taxon>
        <taxon>Bartonella</taxon>
    </lineage>
</organism>
<keyword evidence="8" id="KW-1185">Reference proteome</keyword>
<evidence type="ECO:0000313" key="7">
    <source>
        <dbReference type="EMBL" id="QEE08110.1"/>
    </source>
</evidence>
<sequence length="91" mass="10402">MTFEKVAYFTTVENMLMEPIMQIMNETIKNLSVGLRAPLKASCTIYIIFIGYNIISGRSSMPLWEFIVTAFKLGIIVVRTTNAAAYKRLRF</sequence>
<dbReference type="KEGG" id="bky:D1093_00205"/>
<comment type="similarity">
    <text evidence="2">Belongs to the TrbL/VirB6 family.</text>
</comment>
<dbReference type="Proteomes" id="UP000321940">
    <property type="component" value="Chromosome"/>
</dbReference>
<keyword evidence="5 6" id="KW-0472">Membrane</keyword>
<evidence type="ECO:0000256" key="6">
    <source>
        <dbReference type="SAM" id="Phobius"/>
    </source>
</evidence>
<evidence type="ECO:0000256" key="5">
    <source>
        <dbReference type="ARBA" id="ARBA00023136"/>
    </source>
</evidence>
<dbReference type="GO" id="GO:0016020">
    <property type="term" value="C:membrane"/>
    <property type="evidence" value="ECO:0007669"/>
    <property type="project" value="UniProtKB-SubCell"/>
</dbReference>
<evidence type="ECO:0000256" key="2">
    <source>
        <dbReference type="ARBA" id="ARBA00007802"/>
    </source>
</evidence>
<dbReference type="GO" id="GO:0030255">
    <property type="term" value="P:protein secretion by the type IV secretion system"/>
    <property type="evidence" value="ECO:0007669"/>
    <property type="project" value="InterPro"/>
</dbReference>
<dbReference type="EMBL" id="CP031843">
    <property type="protein sequence ID" value="QEE08110.1"/>
    <property type="molecule type" value="Genomic_DNA"/>
</dbReference>